<keyword evidence="1" id="KW-0224">Dipeptidase</keyword>
<dbReference type="AlphaFoldDB" id="A0AAN6JU94"/>
<keyword evidence="1" id="KW-0378">Hydrolase</keyword>
<protein>
    <recommendedName>
        <fullName evidence="1">Dipeptidase</fullName>
        <ecNumber evidence="1">3.4.13.19</ecNumber>
    </recommendedName>
</protein>
<sequence length="304" mass="32850">MVVLDPSAGRAFAWLFAELSSLVFGGPPSLSHSKAVAHDVLRHTPLIDSHIDAPIFFRTLTGGDISKLDYDKKLPLQVDIPRLRQGQVGGFFSIAYVPCGGEIDVPEGENFTNPTNVVRDTLELIDTSYLLAKHFSRDVAIGRSVAEIRNNFKNGKISHIPAIEGGHHLGNSLGTLRTFAMLGVKYLTLTHTCHNVFADSSGSSAGVSLKPIHGGLSEFGRRLVPEMNRLGVIVDVSHVSDDTAKQAIELSQAPVMFSHSGARTVHNHSRNVPDDILQLLHKGGGKDGIVMVPAVTDFLDLELE</sequence>
<dbReference type="Pfam" id="PF01244">
    <property type="entry name" value="Peptidase_M19"/>
    <property type="match status" value="1"/>
</dbReference>
<dbReference type="InterPro" id="IPR008257">
    <property type="entry name" value="Pept_M19"/>
</dbReference>
<comment type="cofactor">
    <cofactor evidence="1">
        <name>Zn(2+)</name>
        <dbReference type="ChEBI" id="CHEBI:29105"/>
    </cofactor>
</comment>
<dbReference type="GO" id="GO:0070573">
    <property type="term" value="F:metallodipeptidase activity"/>
    <property type="evidence" value="ECO:0007669"/>
    <property type="project" value="InterPro"/>
</dbReference>
<reference evidence="2" key="1">
    <citation type="journal article" date="2023" name="PhytoFront">
        <title>Draft Genome Resources of Seven Strains of Tilletia horrida, Causal Agent of Kernel Smut of Rice.</title>
        <authorList>
            <person name="Khanal S."/>
            <person name="Antony Babu S."/>
            <person name="Zhou X.G."/>
        </authorList>
    </citation>
    <scope>NUCLEOTIDE SEQUENCE</scope>
    <source>
        <strain evidence="2">TX6</strain>
    </source>
</reference>
<comment type="similarity">
    <text evidence="1">Belongs to the metallo-dependent hydrolases superfamily. Peptidase M19 family.</text>
</comment>
<dbReference type="PANTHER" id="PTHR10443:SF12">
    <property type="entry name" value="DIPEPTIDASE"/>
    <property type="match status" value="1"/>
</dbReference>
<evidence type="ECO:0000313" key="2">
    <source>
        <dbReference type="EMBL" id="KAK0556742.1"/>
    </source>
</evidence>
<gene>
    <name evidence="2" type="ORF">OC846_000930</name>
</gene>
<name>A0AAN6JU94_9BASI</name>
<dbReference type="SUPFAM" id="SSF51556">
    <property type="entry name" value="Metallo-dependent hydrolases"/>
    <property type="match status" value="1"/>
</dbReference>
<dbReference type="PROSITE" id="PS51365">
    <property type="entry name" value="RENAL_DIPEPTIDASE_2"/>
    <property type="match status" value="1"/>
</dbReference>
<keyword evidence="3" id="KW-1185">Reference proteome</keyword>
<comment type="catalytic activity">
    <reaction evidence="1">
        <text>an L-aminoacyl-L-amino acid + H2O = 2 an L-alpha-amino acid</text>
        <dbReference type="Rhea" id="RHEA:48940"/>
        <dbReference type="ChEBI" id="CHEBI:15377"/>
        <dbReference type="ChEBI" id="CHEBI:59869"/>
        <dbReference type="ChEBI" id="CHEBI:77460"/>
        <dbReference type="EC" id="3.4.13.19"/>
    </reaction>
</comment>
<comment type="caution">
    <text evidence="2">The sequence shown here is derived from an EMBL/GenBank/DDBJ whole genome shotgun (WGS) entry which is preliminary data.</text>
</comment>
<keyword evidence="1" id="KW-0479">Metal-binding</keyword>
<dbReference type="Proteomes" id="UP001176517">
    <property type="component" value="Unassembled WGS sequence"/>
</dbReference>
<keyword evidence="1" id="KW-0482">Metalloprotease</keyword>
<organism evidence="2 3">
    <name type="scientific">Tilletia horrida</name>
    <dbReference type="NCBI Taxonomy" id="155126"/>
    <lineage>
        <taxon>Eukaryota</taxon>
        <taxon>Fungi</taxon>
        <taxon>Dikarya</taxon>
        <taxon>Basidiomycota</taxon>
        <taxon>Ustilaginomycotina</taxon>
        <taxon>Exobasidiomycetes</taxon>
        <taxon>Tilletiales</taxon>
        <taxon>Tilletiaceae</taxon>
        <taxon>Tilletia</taxon>
    </lineage>
</organism>
<dbReference type="EMBL" id="JAPDMZ010000011">
    <property type="protein sequence ID" value="KAK0556742.1"/>
    <property type="molecule type" value="Genomic_DNA"/>
</dbReference>
<keyword evidence="1" id="KW-0862">Zinc</keyword>
<dbReference type="PANTHER" id="PTHR10443">
    <property type="entry name" value="MICROSOMAL DIPEPTIDASE"/>
    <property type="match status" value="1"/>
</dbReference>
<proteinExistence type="inferred from homology"/>
<dbReference type="GO" id="GO:0006508">
    <property type="term" value="P:proteolysis"/>
    <property type="evidence" value="ECO:0007669"/>
    <property type="project" value="UniProtKB-KW"/>
</dbReference>
<evidence type="ECO:0000256" key="1">
    <source>
        <dbReference type="RuleBase" id="RU341113"/>
    </source>
</evidence>
<evidence type="ECO:0000313" key="3">
    <source>
        <dbReference type="Proteomes" id="UP001176517"/>
    </source>
</evidence>
<dbReference type="Gene3D" id="3.20.20.140">
    <property type="entry name" value="Metal-dependent hydrolases"/>
    <property type="match status" value="1"/>
</dbReference>
<dbReference type="EC" id="3.4.13.19" evidence="1"/>
<accession>A0AAN6JU94</accession>
<keyword evidence="1" id="KW-0645">Protease</keyword>
<dbReference type="GO" id="GO:0046872">
    <property type="term" value="F:metal ion binding"/>
    <property type="evidence" value="ECO:0007669"/>
    <property type="project" value="UniProtKB-UniRule"/>
</dbReference>
<dbReference type="InterPro" id="IPR032466">
    <property type="entry name" value="Metal_Hydrolase"/>
</dbReference>